<protein>
    <recommendedName>
        <fullName evidence="5">Sortase</fullName>
    </recommendedName>
</protein>
<dbReference type="InterPro" id="IPR023365">
    <property type="entry name" value="Sortase_dom-sf"/>
</dbReference>
<evidence type="ECO:0000313" key="4">
    <source>
        <dbReference type="Proteomes" id="UP000057181"/>
    </source>
</evidence>
<evidence type="ECO:0008006" key="5">
    <source>
        <dbReference type="Google" id="ProtNLM"/>
    </source>
</evidence>
<dbReference type="Proteomes" id="UP000057181">
    <property type="component" value="Chromosome"/>
</dbReference>
<dbReference type="STRING" id="446860.AS188_14885"/>
<sequence>MQQQLGGTVVVGGDVQHADPAAVSAPGPLRAASLSADDARAAGDPGPHTGITGPETCGDLTTRARVCSPSIGVDAALEPVGTDGAGAMVVPTHADRAAIGWYEESAPVGAAQGNAVLAGHVDHPAGAPALGTLHTARPGQKLWVSDGAGAVHSYTVVAVREPTPREALPQVEPPIVV</sequence>
<organism evidence="3 4">
    <name type="scientific">Kocuria flava</name>
    <dbReference type="NCBI Taxonomy" id="446860"/>
    <lineage>
        <taxon>Bacteria</taxon>
        <taxon>Bacillati</taxon>
        <taxon>Actinomycetota</taxon>
        <taxon>Actinomycetes</taxon>
        <taxon>Micrococcales</taxon>
        <taxon>Micrococcaceae</taxon>
        <taxon>Kocuria</taxon>
    </lineage>
</organism>
<dbReference type="EMBL" id="CP013254">
    <property type="protein sequence ID" value="ALU40816.1"/>
    <property type="molecule type" value="Genomic_DNA"/>
</dbReference>
<dbReference type="KEGG" id="kfv:AS188_14885"/>
<keyword evidence="1" id="KW-0378">Hydrolase</keyword>
<dbReference type="Gene3D" id="2.40.260.10">
    <property type="entry name" value="Sortase"/>
    <property type="match status" value="1"/>
</dbReference>
<evidence type="ECO:0000256" key="2">
    <source>
        <dbReference type="SAM" id="MobiDB-lite"/>
    </source>
</evidence>
<name>A0A0U3HZE9_9MICC</name>
<evidence type="ECO:0000313" key="3">
    <source>
        <dbReference type="EMBL" id="ALU40816.1"/>
    </source>
</evidence>
<evidence type="ECO:0000256" key="1">
    <source>
        <dbReference type="ARBA" id="ARBA00022801"/>
    </source>
</evidence>
<feature type="region of interest" description="Disordered" evidence="2">
    <location>
        <begin position="18"/>
        <end position="57"/>
    </location>
</feature>
<dbReference type="InterPro" id="IPR042001">
    <property type="entry name" value="Sortase_F"/>
</dbReference>
<dbReference type="Pfam" id="PF04203">
    <property type="entry name" value="Sortase"/>
    <property type="match status" value="1"/>
</dbReference>
<dbReference type="AlphaFoldDB" id="A0A0U3HZE9"/>
<reference evidence="3 4" key="1">
    <citation type="submission" date="2015-11" db="EMBL/GenBank/DDBJ databases">
        <title>Complete Genome Sequence of Kocuria flava strain HO-9041.</title>
        <authorList>
            <person name="Zhou M."/>
            <person name="Dai J."/>
        </authorList>
    </citation>
    <scope>NUCLEOTIDE SEQUENCE [LARGE SCALE GENOMIC DNA]</scope>
    <source>
        <strain evidence="3 4">HO-9041</strain>
    </source>
</reference>
<accession>A0A0U3HZE9</accession>
<gene>
    <name evidence="3" type="ORF">AS188_14885</name>
</gene>
<dbReference type="InterPro" id="IPR005754">
    <property type="entry name" value="Sortase"/>
</dbReference>
<proteinExistence type="predicted"/>
<dbReference type="CDD" id="cd05829">
    <property type="entry name" value="Sortase_F"/>
    <property type="match status" value="1"/>
</dbReference>
<dbReference type="GO" id="GO:0016787">
    <property type="term" value="F:hydrolase activity"/>
    <property type="evidence" value="ECO:0007669"/>
    <property type="project" value="UniProtKB-KW"/>
</dbReference>
<feature type="compositionally biased region" description="Low complexity" evidence="2">
    <location>
        <begin position="29"/>
        <end position="47"/>
    </location>
</feature>
<dbReference type="SUPFAM" id="SSF63817">
    <property type="entry name" value="Sortase"/>
    <property type="match status" value="1"/>
</dbReference>